<accession>A0A3N1ZY92</accession>
<name>A0A3N1ZY92_9ACTN</name>
<evidence type="ECO:0000259" key="1">
    <source>
        <dbReference type="Pfam" id="PF12804"/>
    </source>
</evidence>
<reference evidence="2 3" key="1">
    <citation type="submission" date="2018-11" db="EMBL/GenBank/DDBJ databases">
        <title>Sequencing the genomes of 1000 actinobacteria strains.</title>
        <authorList>
            <person name="Klenk H.-P."/>
        </authorList>
    </citation>
    <scope>NUCLEOTIDE SEQUENCE [LARGE SCALE GENOMIC DNA]</scope>
    <source>
        <strain evidence="2 3">DSM 10546</strain>
    </source>
</reference>
<feature type="domain" description="MobA-like NTP transferase" evidence="1">
    <location>
        <begin position="6"/>
        <end position="161"/>
    </location>
</feature>
<dbReference type="InterPro" id="IPR025877">
    <property type="entry name" value="MobA-like_NTP_Trfase"/>
</dbReference>
<gene>
    <name evidence="2" type="ORF">EDD41_2711</name>
</gene>
<dbReference type="Pfam" id="PF12804">
    <property type="entry name" value="NTP_transf_3"/>
    <property type="match status" value="1"/>
</dbReference>
<protein>
    <submittedName>
        <fullName evidence="2">Molybdopterin-guanine dinucleotide biosynthesis protein A</fullName>
    </submittedName>
</protein>
<dbReference type="GO" id="GO:0016779">
    <property type="term" value="F:nucleotidyltransferase activity"/>
    <property type="evidence" value="ECO:0007669"/>
    <property type="project" value="UniProtKB-ARBA"/>
</dbReference>
<proteinExistence type="predicted"/>
<dbReference type="RefSeq" id="WP_123576241.1">
    <property type="nucleotide sequence ID" value="NZ_RKHG01000001.1"/>
</dbReference>
<evidence type="ECO:0000313" key="3">
    <source>
        <dbReference type="Proteomes" id="UP000275749"/>
    </source>
</evidence>
<dbReference type="AlphaFoldDB" id="A0A3N1ZY92"/>
<dbReference type="Proteomes" id="UP000275749">
    <property type="component" value="Unassembled WGS sequence"/>
</dbReference>
<dbReference type="EMBL" id="RKHG01000001">
    <property type="protein sequence ID" value="ROR55437.1"/>
    <property type="molecule type" value="Genomic_DNA"/>
</dbReference>
<comment type="caution">
    <text evidence="2">The sequence shown here is derived from an EMBL/GenBank/DDBJ whole genome shotgun (WGS) entry which is preliminary data.</text>
</comment>
<dbReference type="PANTHER" id="PTHR43777">
    <property type="entry name" value="MOLYBDENUM COFACTOR CYTIDYLYLTRANSFERASE"/>
    <property type="match status" value="1"/>
</dbReference>
<evidence type="ECO:0000313" key="2">
    <source>
        <dbReference type="EMBL" id="ROR55437.1"/>
    </source>
</evidence>
<dbReference type="PANTHER" id="PTHR43777:SF1">
    <property type="entry name" value="MOLYBDENUM COFACTOR CYTIDYLYLTRANSFERASE"/>
    <property type="match status" value="1"/>
</dbReference>
<dbReference type="Gene3D" id="3.90.550.10">
    <property type="entry name" value="Spore Coat Polysaccharide Biosynthesis Protein SpsA, Chain A"/>
    <property type="match status" value="1"/>
</dbReference>
<sequence>MTGHAALVIAGGLSRRMGADKATLLLDGRPLLWHAVRACAGSHAVVVVGPARFAALVEGFDAHFAREDPPGGGPAAGIAAGVAALGEDTETVQLLPCDLVDPAGLVRRLDETAWSEAQALVPVDEQGWPQFLYGRYRLAALRDAVAGPVRDVSVRRLLRDLPRREVEVPTGLLRDVDDPGQAAEAGITLP</sequence>
<organism evidence="2 3">
    <name type="scientific">Luteococcus japonicus</name>
    <dbReference type="NCBI Taxonomy" id="33984"/>
    <lineage>
        <taxon>Bacteria</taxon>
        <taxon>Bacillati</taxon>
        <taxon>Actinomycetota</taxon>
        <taxon>Actinomycetes</taxon>
        <taxon>Propionibacteriales</taxon>
        <taxon>Propionibacteriaceae</taxon>
        <taxon>Luteococcus</taxon>
    </lineage>
</organism>
<dbReference type="InterPro" id="IPR029044">
    <property type="entry name" value="Nucleotide-diphossugar_trans"/>
</dbReference>
<dbReference type="SUPFAM" id="SSF53448">
    <property type="entry name" value="Nucleotide-diphospho-sugar transferases"/>
    <property type="match status" value="1"/>
</dbReference>